<keyword evidence="4" id="KW-1185">Reference proteome</keyword>
<name>A0A1H8S9V4_9ACTN</name>
<evidence type="ECO:0000256" key="2">
    <source>
        <dbReference type="SAM" id="Phobius"/>
    </source>
</evidence>
<dbReference type="RefSeq" id="WP_407640343.1">
    <property type="nucleotide sequence ID" value="NZ_FODD01000040.1"/>
</dbReference>
<keyword evidence="2" id="KW-1133">Transmembrane helix</keyword>
<dbReference type="STRING" id="310780.SAMN05216267_104020"/>
<gene>
    <name evidence="3" type="ORF">SAMN05216267_104020</name>
</gene>
<keyword evidence="2" id="KW-0472">Membrane</keyword>
<dbReference type="AlphaFoldDB" id="A0A1H8S9V4"/>
<sequence length="82" mass="8398">MTTQSPHLYTRQQPADSRTGRQAGVQTRLPWWGVALPVVAFAALLALLAGGPASADASAAAPGADTLRSIAATLGSVLHHLL</sequence>
<protein>
    <submittedName>
        <fullName evidence="3">Uncharacterized protein</fullName>
    </submittedName>
</protein>
<feature type="compositionally biased region" description="Polar residues" evidence="1">
    <location>
        <begin position="1"/>
        <end position="16"/>
    </location>
</feature>
<proteinExistence type="predicted"/>
<evidence type="ECO:0000313" key="3">
    <source>
        <dbReference type="EMBL" id="SEO75154.1"/>
    </source>
</evidence>
<organism evidence="3 4">
    <name type="scientific">Actinacidiphila rubida</name>
    <dbReference type="NCBI Taxonomy" id="310780"/>
    <lineage>
        <taxon>Bacteria</taxon>
        <taxon>Bacillati</taxon>
        <taxon>Actinomycetota</taxon>
        <taxon>Actinomycetes</taxon>
        <taxon>Kitasatosporales</taxon>
        <taxon>Streptomycetaceae</taxon>
        <taxon>Actinacidiphila</taxon>
    </lineage>
</organism>
<feature type="transmembrane region" description="Helical" evidence="2">
    <location>
        <begin position="29"/>
        <end position="49"/>
    </location>
</feature>
<evidence type="ECO:0000256" key="1">
    <source>
        <dbReference type="SAM" id="MobiDB-lite"/>
    </source>
</evidence>
<reference evidence="3 4" key="1">
    <citation type="submission" date="2016-10" db="EMBL/GenBank/DDBJ databases">
        <authorList>
            <person name="de Groot N.N."/>
        </authorList>
    </citation>
    <scope>NUCLEOTIDE SEQUENCE [LARGE SCALE GENOMIC DNA]</scope>
    <source>
        <strain evidence="3 4">CGMCC 4.2026</strain>
    </source>
</reference>
<accession>A0A1H8S9V4</accession>
<dbReference type="Proteomes" id="UP000181951">
    <property type="component" value="Unassembled WGS sequence"/>
</dbReference>
<dbReference type="EMBL" id="FODD01000040">
    <property type="protein sequence ID" value="SEO75154.1"/>
    <property type="molecule type" value="Genomic_DNA"/>
</dbReference>
<feature type="region of interest" description="Disordered" evidence="1">
    <location>
        <begin position="1"/>
        <end position="22"/>
    </location>
</feature>
<keyword evidence="2" id="KW-0812">Transmembrane</keyword>
<evidence type="ECO:0000313" key="4">
    <source>
        <dbReference type="Proteomes" id="UP000181951"/>
    </source>
</evidence>